<keyword evidence="3" id="KW-1185">Reference proteome</keyword>
<sequence>MNRLTSSYTNDRDGELPGDGSAISSSLATDSKGNEAHPDQFCECTLRKDPEKDRWQNGKWRKQCHRCRAEKQVFGIQNQIVPKNLIQTPSDDLQSKLLKHSKSLSAQNAISIATIPISIPSSLHSVAGTSIFSDSQEQQKLLESLECKPSAEAIVREILRYQKEGRDLPWLQDIIPELRPGVESGAEWVQSARNKLWGADVWEQHKKLCEKRELLGQTLPELPTNDYGLRRYWLTIIETLRPISLRMALVVDRVSIAIGRRDCILLTPGGTWRETPTETNTPQYTFLVIRQVLQDKILSPLIDAITMKIHQGDSYETYDNAESVDSKQAQSHQRTLVLREALQNLRSVVIEEKDIDDSSTAERFEHSELTALAKKESGEAYGTADKRPGSSTRALAEIKKLRMDT</sequence>
<reference evidence="3" key="1">
    <citation type="journal article" date="2019" name="bioRxiv">
        <title>Genomics, evolutionary history and diagnostics of the Alternaria alternata species group including apple and Asian pear pathotypes.</title>
        <authorList>
            <person name="Armitage A.D."/>
            <person name="Cockerton H.M."/>
            <person name="Sreenivasaprasad S."/>
            <person name="Woodhall J.W."/>
            <person name="Lane C.R."/>
            <person name="Harrison R.J."/>
            <person name="Clarkson J.P."/>
        </authorList>
    </citation>
    <scope>NUCLEOTIDE SEQUENCE [LARGE SCALE GENOMIC DNA]</scope>
    <source>
        <strain evidence="3">RGR 97.0016</strain>
    </source>
</reference>
<comment type="caution">
    <text evidence="2">The sequence shown here is derived from an EMBL/GenBank/DDBJ whole genome shotgun (WGS) entry which is preliminary data.</text>
</comment>
<feature type="compositionally biased region" description="Polar residues" evidence="1">
    <location>
        <begin position="22"/>
        <end position="31"/>
    </location>
</feature>
<protein>
    <submittedName>
        <fullName evidence="2">Uncharacterized protein</fullName>
    </submittedName>
</protein>
<dbReference type="AlphaFoldDB" id="A0A4Q4S0R7"/>
<accession>A0A4Q4S0R7</accession>
<gene>
    <name evidence="2" type="ORF">AA0113_g6022</name>
</gene>
<feature type="region of interest" description="Disordered" evidence="1">
    <location>
        <begin position="1"/>
        <end position="37"/>
    </location>
</feature>
<dbReference type="OrthoDB" id="3695667at2759"/>
<dbReference type="EMBL" id="PEJP01000021">
    <property type="protein sequence ID" value="RYO63364.1"/>
    <property type="molecule type" value="Genomic_DNA"/>
</dbReference>
<evidence type="ECO:0000256" key="1">
    <source>
        <dbReference type="SAM" id="MobiDB-lite"/>
    </source>
</evidence>
<evidence type="ECO:0000313" key="2">
    <source>
        <dbReference type="EMBL" id="RYO63364.1"/>
    </source>
</evidence>
<dbReference type="Proteomes" id="UP000293823">
    <property type="component" value="Unassembled WGS sequence"/>
</dbReference>
<evidence type="ECO:0000313" key="3">
    <source>
        <dbReference type="Proteomes" id="UP000293823"/>
    </source>
</evidence>
<proteinExistence type="predicted"/>
<organism evidence="2 3">
    <name type="scientific">Alternaria arborescens</name>
    <dbReference type="NCBI Taxonomy" id="156630"/>
    <lineage>
        <taxon>Eukaryota</taxon>
        <taxon>Fungi</taxon>
        <taxon>Dikarya</taxon>
        <taxon>Ascomycota</taxon>
        <taxon>Pezizomycotina</taxon>
        <taxon>Dothideomycetes</taxon>
        <taxon>Pleosporomycetidae</taxon>
        <taxon>Pleosporales</taxon>
        <taxon>Pleosporineae</taxon>
        <taxon>Pleosporaceae</taxon>
        <taxon>Alternaria</taxon>
        <taxon>Alternaria sect. Alternaria</taxon>
    </lineage>
</organism>
<name>A0A4Q4S0R7_9PLEO</name>